<gene>
    <name evidence="1" type="ORF">DB325_04280</name>
</gene>
<comment type="caution">
    <text evidence="1">The sequence shown here is derived from an EMBL/GenBank/DDBJ whole genome shotgun (WGS) entry which is preliminary data.</text>
</comment>
<reference evidence="2" key="1">
    <citation type="submission" date="2018-04" db="EMBL/GenBank/DDBJ databases">
        <title>Draft Genome Sequences of 10 Lactobacillus Species from 22 Commercial Probiotic Products.</title>
        <authorList>
            <person name="Gangiredla J."/>
            <person name="Barnaba T.J."/>
            <person name="Mammel M.K."/>
            <person name="Lacher D.W."/>
            <person name="Elkins C.A."/>
            <person name="Lampel K.A."/>
            <person name="Whitehouse C.A."/>
            <person name="Tartera C."/>
        </authorList>
    </citation>
    <scope>NUCLEOTIDE SEQUENCE [LARGE SCALE GENOMIC DNA]</scope>
    <source>
        <strain evidence="2">DS12_10</strain>
    </source>
</reference>
<dbReference type="InterPro" id="IPR009414">
    <property type="entry name" value="DUF1064"/>
</dbReference>
<evidence type="ECO:0000313" key="2">
    <source>
        <dbReference type="Proteomes" id="UP000244083"/>
    </source>
</evidence>
<proteinExistence type="predicted"/>
<evidence type="ECO:0000313" key="1">
    <source>
        <dbReference type="EMBL" id="PTV04271.1"/>
    </source>
</evidence>
<sequence>MKHFGKKVEVDGYKFDSEKEANFYLRFVKTCGKRYEVHKSFELISKFPVGGYKQRSITYAPDFVIFDADGRIEHVYDVKSGINQRAVDTAAKIRFKLFSLKTGLPVEVVVPRKHDFKMKLYGFTTNRIQDPHVRYDRHGNMKQKNNGEPMYDYYDVHKSVNYDIRDTIGW</sequence>
<protein>
    <recommendedName>
        <fullName evidence="3">DUF1064 domain-containing protein</fullName>
    </recommendedName>
</protein>
<organism evidence="1 2">
    <name type="scientific">Limosilactobacillus reuteri</name>
    <name type="common">Lactobacillus reuteri</name>
    <dbReference type="NCBI Taxonomy" id="1598"/>
    <lineage>
        <taxon>Bacteria</taxon>
        <taxon>Bacillati</taxon>
        <taxon>Bacillota</taxon>
        <taxon>Bacilli</taxon>
        <taxon>Lactobacillales</taxon>
        <taxon>Lactobacillaceae</taxon>
        <taxon>Limosilactobacillus</taxon>
    </lineage>
</organism>
<evidence type="ECO:0008006" key="3">
    <source>
        <dbReference type="Google" id="ProtNLM"/>
    </source>
</evidence>
<name>A0A2T5Q466_LIMRT</name>
<dbReference type="Proteomes" id="UP000244083">
    <property type="component" value="Unassembled WGS sequence"/>
</dbReference>
<dbReference type="AlphaFoldDB" id="A0A2T5Q466"/>
<dbReference type="EMBL" id="QAZN01000005">
    <property type="protein sequence ID" value="PTV04271.1"/>
    <property type="molecule type" value="Genomic_DNA"/>
</dbReference>
<accession>A0A2T5Q466</accession>
<dbReference type="Pfam" id="PF06356">
    <property type="entry name" value="DUF1064"/>
    <property type="match status" value="1"/>
</dbReference>
<dbReference type="RefSeq" id="WP_107721266.1">
    <property type="nucleotide sequence ID" value="NZ_QAZN01000005.1"/>
</dbReference>